<gene>
    <name evidence="5" type="ORF">SCF082_LOCUS10750</name>
</gene>
<feature type="compositionally biased region" description="Polar residues" evidence="3">
    <location>
        <begin position="61"/>
        <end position="70"/>
    </location>
</feature>
<sequence length="300" mass="32051">MGCNSSGCRRGGVYEPTEPLLRPAAHNRRGSKPTLLRGPPGQKDDDKKKLEDEEKIDSIFPSESSTSTPGNRRPLKPASRPGRGVVPPIKVLSPPKNGLKVLSPVAVALTGSTLPLPPSASLPPPSSSSEGSERAPPTGSEISVPAPAEAPKNSSILCCGNICGAVQLLRARQDGPAHKANGSSIQPQLAQLPIARSIPEDRSSERHLRAADLRQRFRLAREAAKAVSLSAEDKLQLYAYEKQATEGPVSGPRPGAFNMLARARWDSWAKLKRMDKEVAKQGYCALVDKFAPGWRTKAGL</sequence>
<dbReference type="Proteomes" id="UP001642464">
    <property type="component" value="Unassembled WGS sequence"/>
</dbReference>
<dbReference type="EMBL" id="CAXAMM010006313">
    <property type="protein sequence ID" value="CAK9010632.1"/>
    <property type="molecule type" value="Genomic_DNA"/>
</dbReference>
<keyword evidence="5" id="KW-0413">Isomerase</keyword>
<dbReference type="PRINTS" id="PR00689">
    <property type="entry name" value="ACOABINDINGP"/>
</dbReference>
<comment type="caution">
    <text evidence="5">The sequence shown here is derived from an EMBL/GenBank/DDBJ whole genome shotgun (WGS) entry which is preliminary data.</text>
</comment>
<evidence type="ECO:0000256" key="1">
    <source>
        <dbReference type="ARBA" id="ARBA00005567"/>
    </source>
</evidence>
<dbReference type="Pfam" id="PF00887">
    <property type="entry name" value="ACBP"/>
    <property type="match status" value="1"/>
</dbReference>
<dbReference type="InterPro" id="IPR014352">
    <property type="entry name" value="FERM/acyl-CoA-bd_prot_sf"/>
</dbReference>
<keyword evidence="2" id="KW-0446">Lipid-binding</keyword>
<evidence type="ECO:0000313" key="6">
    <source>
        <dbReference type="Proteomes" id="UP001642464"/>
    </source>
</evidence>
<dbReference type="PANTHER" id="PTHR23310:SF62">
    <property type="entry name" value="ACYL-COA BINDING PROTEIN 1, ISOFORM A"/>
    <property type="match status" value="1"/>
</dbReference>
<dbReference type="SUPFAM" id="SSF47027">
    <property type="entry name" value="Acyl-CoA binding protein"/>
    <property type="match status" value="1"/>
</dbReference>
<evidence type="ECO:0000256" key="2">
    <source>
        <dbReference type="ARBA" id="ARBA00023121"/>
    </source>
</evidence>
<dbReference type="Gene3D" id="1.20.80.10">
    <property type="match status" value="1"/>
</dbReference>
<name>A0ABP0J8F1_9DINO</name>
<feature type="compositionally biased region" description="Low complexity" evidence="3">
    <location>
        <begin position="127"/>
        <end position="137"/>
    </location>
</feature>
<keyword evidence="6" id="KW-1185">Reference proteome</keyword>
<reference evidence="5 6" key="1">
    <citation type="submission" date="2024-02" db="EMBL/GenBank/DDBJ databases">
        <authorList>
            <person name="Chen Y."/>
            <person name="Shah S."/>
            <person name="Dougan E. K."/>
            <person name="Thang M."/>
            <person name="Chan C."/>
        </authorList>
    </citation>
    <scope>NUCLEOTIDE SEQUENCE [LARGE SCALE GENOMIC DNA]</scope>
</reference>
<dbReference type="GO" id="GO:0016853">
    <property type="term" value="F:isomerase activity"/>
    <property type="evidence" value="ECO:0007669"/>
    <property type="project" value="UniProtKB-KW"/>
</dbReference>
<dbReference type="InterPro" id="IPR035984">
    <property type="entry name" value="Acyl-CoA-binding_sf"/>
</dbReference>
<evidence type="ECO:0000313" key="5">
    <source>
        <dbReference type="EMBL" id="CAK9010632.1"/>
    </source>
</evidence>
<organism evidence="5 6">
    <name type="scientific">Durusdinium trenchii</name>
    <dbReference type="NCBI Taxonomy" id="1381693"/>
    <lineage>
        <taxon>Eukaryota</taxon>
        <taxon>Sar</taxon>
        <taxon>Alveolata</taxon>
        <taxon>Dinophyceae</taxon>
        <taxon>Suessiales</taxon>
        <taxon>Symbiodiniaceae</taxon>
        <taxon>Durusdinium</taxon>
    </lineage>
</organism>
<dbReference type="PROSITE" id="PS51228">
    <property type="entry name" value="ACB_2"/>
    <property type="match status" value="1"/>
</dbReference>
<feature type="compositionally biased region" description="Pro residues" evidence="3">
    <location>
        <begin position="115"/>
        <end position="126"/>
    </location>
</feature>
<evidence type="ECO:0000259" key="4">
    <source>
        <dbReference type="PROSITE" id="PS51228"/>
    </source>
</evidence>
<feature type="compositionally biased region" description="Basic and acidic residues" evidence="3">
    <location>
        <begin position="42"/>
        <end position="52"/>
    </location>
</feature>
<evidence type="ECO:0000256" key="3">
    <source>
        <dbReference type="SAM" id="MobiDB-lite"/>
    </source>
</evidence>
<feature type="region of interest" description="Disordered" evidence="3">
    <location>
        <begin position="1"/>
        <end position="97"/>
    </location>
</feature>
<dbReference type="PANTHER" id="PTHR23310">
    <property type="entry name" value="ACYL-COA-BINDING PROTEIN, ACBP"/>
    <property type="match status" value="1"/>
</dbReference>
<comment type="similarity">
    <text evidence="1">Belongs to the ACBP family.</text>
</comment>
<dbReference type="InterPro" id="IPR000582">
    <property type="entry name" value="Acyl-CoA-binding_protein"/>
</dbReference>
<accession>A0ABP0J8F1</accession>
<feature type="region of interest" description="Disordered" evidence="3">
    <location>
        <begin position="112"/>
        <end position="148"/>
    </location>
</feature>
<proteinExistence type="inferred from homology"/>
<feature type="domain" description="ACB" evidence="4">
    <location>
        <begin position="213"/>
        <end position="296"/>
    </location>
</feature>
<protein>
    <submittedName>
        <fullName evidence="5">2-trans-enoyl-CoA isomerase (PECI</fullName>
    </submittedName>
</protein>